<dbReference type="Gene3D" id="3.90.1690.10">
    <property type="entry name" value="phage-related protein like domain"/>
    <property type="match status" value="1"/>
</dbReference>
<dbReference type="AlphaFoldDB" id="A0A0G1Y4B4"/>
<accession>A0A0G1Y4B4</accession>
<evidence type="ECO:0000313" key="2">
    <source>
        <dbReference type="Proteomes" id="UP000034588"/>
    </source>
</evidence>
<protein>
    <recommendedName>
        <fullName evidence="3">Major capsid protein</fullName>
    </recommendedName>
</protein>
<organism evidence="1 2">
    <name type="scientific">Candidatus Gottesmanbacteria bacterium GW2011_GWB1_49_7</name>
    <dbReference type="NCBI Taxonomy" id="1618448"/>
    <lineage>
        <taxon>Bacteria</taxon>
        <taxon>Candidatus Gottesmaniibacteriota</taxon>
    </lineage>
</organism>
<dbReference type="EMBL" id="LCQD01000055">
    <property type="protein sequence ID" value="KKW09707.1"/>
    <property type="molecule type" value="Genomic_DNA"/>
</dbReference>
<sequence>MYDPGTLYEDPILTNFSVGYQSQVLVGERLLPVTPVNTQSGRYRVYDRSAWLLYKSRREPGTVANEISGGKWSEDTFMTEEHSLQSPVFDEERQQLTSQGGLANPTFGGDLQLDPEMDATAMVTEALLLEHEKKVADLVRDAASYDPGNVHGALGATEKWDYQDPATYTGDPVAVIRTGMRVIYGATGRWPNTLLIPRIGATYIETHPKITDRFVNFALVMPDAFRQLTGFEGTILLAESSYNSADNIDSPESITSFWEKDVWLGIVDPNPALRTKTFGKTFAQLYPNGQTRPVDRWREEPRKADIVRASYKYDMKIISDVAGYLIADAFAAAAW</sequence>
<gene>
    <name evidence="1" type="ORF">UY48_C0055G0010</name>
</gene>
<comment type="caution">
    <text evidence="1">The sequence shown here is derived from an EMBL/GenBank/DDBJ whole genome shotgun (WGS) entry which is preliminary data.</text>
</comment>
<reference evidence="1 2" key="1">
    <citation type="journal article" date="2015" name="Nature">
        <title>rRNA introns, odd ribosomes, and small enigmatic genomes across a large radiation of phyla.</title>
        <authorList>
            <person name="Brown C.T."/>
            <person name="Hug L.A."/>
            <person name="Thomas B.C."/>
            <person name="Sharon I."/>
            <person name="Castelle C.J."/>
            <person name="Singh A."/>
            <person name="Wilkins M.J."/>
            <person name="Williams K.H."/>
            <person name="Banfield J.F."/>
        </authorList>
    </citation>
    <scope>NUCLEOTIDE SEQUENCE [LARGE SCALE GENOMIC DNA]</scope>
</reference>
<dbReference type="InterPro" id="IPR053738">
    <property type="entry name" value="Lambda_capsid_assembly"/>
</dbReference>
<name>A0A0G1Y4B4_9BACT</name>
<evidence type="ECO:0008006" key="3">
    <source>
        <dbReference type="Google" id="ProtNLM"/>
    </source>
</evidence>
<dbReference type="Proteomes" id="UP000034588">
    <property type="component" value="Unassembled WGS sequence"/>
</dbReference>
<evidence type="ECO:0000313" key="1">
    <source>
        <dbReference type="EMBL" id="KKW09707.1"/>
    </source>
</evidence>
<proteinExistence type="predicted"/>